<evidence type="ECO:0000256" key="7">
    <source>
        <dbReference type="ARBA" id="ARBA00025795"/>
    </source>
</evidence>
<feature type="domain" description="Heme haloperoxidase family profile" evidence="9">
    <location>
        <begin position="34"/>
        <end position="275"/>
    </location>
</feature>
<keyword evidence="11" id="KW-1185">Reference proteome</keyword>
<evidence type="ECO:0000256" key="4">
    <source>
        <dbReference type="ARBA" id="ARBA00022723"/>
    </source>
</evidence>
<gene>
    <name evidence="10" type="ORF">EJ08DRAFT_641001</name>
</gene>
<sequence length="397" mass="43992">MKFSLVAVLAAAANTAFAFPGFDAAKQCFDFTHGEHKFVAPGPGDLRGVCPGLNSMANHGYIPHNGIATYQQLVNASTDLFGTDTDISHLLAAYGVSLSGSGDVDHMSIGGPPGDRAPITEELLRPVFGLSSTHNNFESDASPMRGDLYEKYLSPQKHHHQINLLTNHRNSNGIPDGKVNYSLPILAEMRAERMNQSIANNKDVFFSPFSGTIVQTAAHSFIFQLFANRTEKSPEGILDRKTLKTAYAMETPGHERLPDYWCKRGENLNIAQFNIDNLPTFKKYPDLLHKVVGGNEGAVNTFKSVNLAQLTNGTFPNFEFLLQDNNYACLGLFQAVYHAPLFLEKMYANITKANGLISEQVPLFAYLNCPKVAPFGDELFKQYPGWNRSFTWDEWKT</sequence>
<evidence type="ECO:0000256" key="3">
    <source>
        <dbReference type="ARBA" id="ARBA00022617"/>
    </source>
</evidence>
<organism evidence="10 11">
    <name type="scientific">Tothia fuscella</name>
    <dbReference type="NCBI Taxonomy" id="1048955"/>
    <lineage>
        <taxon>Eukaryota</taxon>
        <taxon>Fungi</taxon>
        <taxon>Dikarya</taxon>
        <taxon>Ascomycota</taxon>
        <taxon>Pezizomycotina</taxon>
        <taxon>Dothideomycetes</taxon>
        <taxon>Pleosporomycetidae</taxon>
        <taxon>Venturiales</taxon>
        <taxon>Cylindrosympodiaceae</taxon>
        <taxon>Tothia</taxon>
    </lineage>
</organism>
<keyword evidence="4" id="KW-0479">Metal-binding</keyword>
<comment type="similarity">
    <text evidence="7">Belongs to the chloroperoxidase family.</text>
</comment>
<dbReference type="Pfam" id="PF01328">
    <property type="entry name" value="Peroxidase_2"/>
    <property type="match status" value="1"/>
</dbReference>
<protein>
    <submittedName>
        <fullName evidence="10">Cloroperoxidase</fullName>
    </submittedName>
</protein>
<keyword evidence="6" id="KW-0408">Iron</keyword>
<dbReference type="InterPro" id="IPR036851">
    <property type="entry name" value="Chloroperoxidase-like_sf"/>
</dbReference>
<dbReference type="GO" id="GO:0004601">
    <property type="term" value="F:peroxidase activity"/>
    <property type="evidence" value="ECO:0007669"/>
    <property type="project" value="UniProtKB-KW"/>
</dbReference>
<accession>A0A9P4NI91</accession>
<dbReference type="PANTHER" id="PTHR33577">
    <property type="entry name" value="STERIGMATOCYSTIN BIOSYNTHESIS PEROXIDASE STCC-RELATED"/>
    <property type="match status" value="1"/>
</dbReference>
<proteinExistence type="inferred from homology"/>
<reference evidence="10" key="1">
    <citation type="journal article" date="2020" name="Stud. Mycol.">
        <title>101 Dothideomycetes genomes: a test case for predicting lifestyles and emergence of pathogens.</title>
        <authorList>
            <person name="Haridas S."/>
            <person name="Albert R."/>
            <person name="Binder M."/>
            <person name="Bloem J."/>
            <person name="Labutti K."/>
            <person name="Salamov A."/>
            <person name="Andreopoulos B."/>
            <person name="Baker S."/>
            <person name="Barry K."/>
            <person name="Bills G."/>
            <person name="Bluhm B."/>
            <person name="Cannon C."/>
            <person name="Castanera R."/>
            <person name="Culley D."/>
            <person name="Daum C."/>
            <person name="Ezra D."/>
            <person name="Gonzalez J."/>
            <person name="Henrissat B."/>
            <person name="Kuo A."/>
            <person name="Liang C."/>
            <person name="Lipzen A."/>
            <person name="Lutzoni F."/>
            <person name="Magnuson J."/>
            <person name="Mondo S."/>
            <person name="Nolan M."/>
            <person name="Ohm R."/>
            <person name="Pangilinan J."/>
            <person name="Park H.-J."/>
            <person name="Ramirez L."/>
            <person name="Alfaro M."/>
            <person name="Sun H."/>
            <person name="Tritt A."/>
            <person name="Yoshinaga Y."/>
            <person name="Zwiers L.-H."/>
            <person name="Turgeon B."/>
            <person name="Goodwin S."/>
            <person name="Spatafora J."/>
            <person name="Crous P."/>
            <person name="Grigoriev I."/>
        </authorList>
    </citation>
    <scope>NUCLEOTIDE SEQUENCE</scope>
    <source>
        <strain evidence="10">CBS 130266</strain>
    </source>
</reference>
<dbReference type="PANTHER" id="PTHR33577:SF1">
    <property type="entry name" value="HEME HALOPEROXIDASE FAMILY PROFILE DOMAIN-CONTAINING PROTEIN"/>
    <property type="match status" value="1"/>
</dbReference>
<dbReference type="InterPro" id="IPR000028">
    <property type="entry name" value="Chloroperoxidase"/>
</dbReference>
<dbReference type="Gene3D" id="1.10.489.10">
    <property type="entry name" value="Chloroperoxidase-like"/>
    <property type="match status" value="1"/>
</dbReference>
<evidence type="ECO:0000256" key="2">
    <source>
        <dbReference type="ARBA" id="ARBA00022559"/>
    </source>
</evidence>
<name>A0A9P4NI91_9PEZI</name>
<dbReference type="Proteomes" id="UP000800235">
    <property type="component" value="Unassembled WGS sequence"/>
</dbReference>
<feature type="signal peptide" evidence="8">
    <location>
        <begin position="1"/>
        <end position="18"/>
    </location>
</feature>
<dbReference type="GO" id="GO:0046872">
    <property type="term" value="F:metal ion binding"/>
    <property type="evidence" value="ECO:0007669"/>
    <property type="project" value="UniProtKB-KW"/>
</dbReference>
<evidence type="ECO:0000256" key="8">
    <source>
        <dbReference type="SAM" id="SignalP"/>
    </source>
</evidence>
<evidence type="ECO:0000313" key="11">
    <source>
        <dbReference type="Proteomes" id="UP000800235"/>
    </source>
</evidence>
<keyword evidence="8" id="KW-0732">Signal</keyword>
<comment type="cofactor">
    <cofactor evidence="1">
        <name>heme b</name>
        <dbReference type="ChEBI" id="CHEBI:60344"/>
    </cofactor>
</comment>
<comment type="caution">
    <text evidence="10">The sequence shown here is derived from an EMBL/GenBank/DDBJ whole genome shotgun (WGS) entry which is preliminary data.</text>
</comment>
<evidence type="ECO:0000256" key="5">
    <source>
        <dbReference type="ARBA" id="ARBA00023002"/>
    </source>
</evidence>
<evidence type="ECO:0000259" key="9">
    <source>
        <dbReference type="PROSITE" id="PS51405"/>
    </source>
</evidence>
<dbReference type="PROSITE" id="PS51405">
    <property type="entry name" value="HEME_HALOPEROXIDASE"/>
    <property type="match status" value="1"/>
</dbReference>
<evidence type="ECO:0000256" key="6">
    <source>
        <dbReference type="ARBA" id="ARBA00023004"/>
    </source>
</evidence>
<keyword evidence="3" id="KW-0349">Heme</keyword>
<evidence type="ECO:0000256" key="1">
    <source>
        <dbReference type="ARBA" id="ARBA00001970"/>
    </source>
</evidence>
<dbReference type="AlphaFoldDB" id="A0A9P4NI91"/>
<evidence type="ECO:0000313" key="10">
    <source>
        <dbReference type="EMBL" id="KAF2422177.1"/>
    </source>
</evidence>
<dbReference type="SUPFAM" id="SSF47571">
    <property type="entry name" value="Cloroperoxidase"/>
    <property type="match status" value="1"/>
</dbReference>
<dbReference type="EMBL" id="MU007092">
    <property type="protein sequence ID" value="KAF2422177.1"/>
    <property type="molecule type" value="Genomic_DNA"/>
</dbReference>
<keyword evidence="2" id="KW-0575">Peroxidase</keyword>
<dbReference type="OrthoDB" id="407298at2759"/>
<keyword evidence="5" id="KW-0560">Oxidoreductase</keyword>
<feature type="chain" id="PRO_5040291711" evidence="8">
    <location>
        <begin position="19"/>
        <end position="397"/>
    </location>
</feature>